<name>A0A2G4YTF6_9PROT</name>
<evidence type="ECO:0000313" key="5">
    <source>
        <dbReference type="Proteomes" id="UP000229730"/>
    </source>
</evidence>
<dbReference type="Pfam" id="PF13505">
    <property type="entry name" value="OMP_b-brl"/>
    <property type="match status" value="1"/>
</dbReference>
<accession>A0A2G4YTF6</accession>
<evidence type="ECO:0000256" key="2">
    <source>
        <dbReference type="SAM" id="SignalP"/>
    </source>
</evidence>
<sequence length="193" mass="21440">MLLALFFTLHSVPSLAMDPSSLLDKSLKALRLSGATVAPQDVAAEPIVFIYNDAIRVKWQKGMAEGSFIGIEGNYDFGAPYGSSAYGPDPEQGGRVTFDVKAALGLVLTEKSRVYLYTGASNAGLHISENHYQRAADFYFGIGFEINVTEEMKLRAEYNLTNYGNNWLRDGFTEINRGQEGDQTFLTRMLWLF</sequence>
<dbReference type="SUPFAM" id="SSF56925">
    <property type="entry name" value="OMPA-like"/>
    <property type="match status" value="1"/>
</dbReference>
<evidence type="ECO:0000313" key="4">
    <source>
        <dbReference type="EMBL" id="PHZ85611.1"/>
    </source>
</evidence>
<dbReference type="EMBL" id="PDEM01000009">
    <property type="protein sequence ID" value="PHZ85611.1"/>
    <property type="molecule type" value="Genomic_DNA"/>
</dbReference>
<comment type="caution">
    <text evidence="4">The sequence shown here is derived from an EMBL/GenBank/DDBJ whole genome shotgun (WGS) entry which is preliminary data.</text>
</comment>
<feature type="chain" id="PRO_5013586027" description="Outer membrane protein beta-barrel domain-containing protein" evidence="2">
    <location>
        <begin position="17"/>
        <end position="193"/>
    </location>
</feature>
<keyword evidence="1 2" id="KW-0732">Signal</keyword>
<organism evidence="4 5">
    <name type="scientific">Paremcibacter congregatus</name>
    <dbReference type="NCBI Taxonomy" id="2043170"/>
    <lineage>
        <taxon>Bacteria</taxon>
        <taxon>Pseudomonadati</taxon>
        <taxon>Pseudomonadota</taxon>
        <taxon>Alphaproteobacteria</taxon>
        <taxon>Emcibacterales</taxon>
        <taxon>Emcibacteraceae</taxon>
        <taxon>Paremcibacter</taxon>
    </lineage>
</organism>
<reference evidence="4 5" key="1">
    <citation type="submission" date="2017-10" db="EMBL/GenBank/DDBJ databases">
        <title>Frigbacter circumglobatus gen. nov. sp. nov., isolated from sediment cultured in situ.</title>
        <authorList>
            <person name="Zhao Z."/>
        </authorList>
    </citation>
    <scope>NUCLEOTIDE SEQUENCE [LARGE SCALE GENOMIC DNA]</scope>
    <source>
        <strain evidence="4 5">ZYL</strain>
    </source>
</reference>
<protein>
    <recommendedName>
        <fullName evidence="3">Outer membrane protein beta-barrel domain-containing protein</fullName>
    </recommendedName>
</protein>
<dbReference type="Proteomes" id="UP000229730">
    <property type="component" value="Unassembled WGS sequence"/>
</dbReference>
<feature type="domain" description="Outer membrane protein beta-barrel" evidence="3">
    <location>
        <begin position="66"/>
        <end position="166"/>
    </location>
</feature>
<dbReference type="AlphaFoldDB" id="A0A2G4YTF6"/>
<proteinExistence type="predicted"/>
<dbReference type="Gene3D" id="2.40.160.20">
    <property type="match status" value="1"/>
</dbReference>
<feature type="signal peptide" evidence="2">
    <location>
        <begin position="1"/>
        <end position="16"/>
    </location>
</feature>
<dbReference type="InterPro" id="IPR027385">
    <property type="entry name" value="Beta-barrel_OMP"/>
</dbReference>
<evidence type="ECO:0000259" key="3">
    <source>
        <dbReference type="Pfam" id="PF13505"/>
    </source>
</evidence>
<evidence type="ECO:0000256" key="1">
    <source>
        <dbReference type="ARBA" id="ARBA00022729"/>
    </source>
</evidence>
<gene>
    <name evidence="4" type="ORF">CRD36_02685</name>
</gene>
<dbReference type="InterPro" id="IPR011250">
    <property type="entry name" value="OMP/PagP_B-barrel"/>
</dbReference>
<keyword evidence="5" id="KW-1185">Reference proteome</keyword>
<dbReference type="InParanoid" id="A0A2G4YTF6"/>